<comment type="caution">
    <text evidence="1">The sequence shown here is derived from an EMBL/GenBank/DDBJ whole genome shotgun (WGS) entry which is preliminary data.</text>
</comment>
<proteinExistence type="predicted"/>
<reference evidence="1 2" key="1">
    <citation type="journal article" date="2019" name="Commun. Biol.">
        <title>The bagworm genome reveals a unique fibroin gene that provides high tensile strength.</title>
        <authorList>
            <person name="Kono N."/>
            <person name="Nakamura H."/>
            <person name="Ohtoshi R."/>
            <person name="Tomita M."/>
            <person name="Numata K."/>
            <person name="Arakawa K."/>
        </authorList>
    </citation>
    <scope>NUCLEOTIDE SEQUENCE [LARGE SCALE GENOMIC DNA]</scope>
</reference>
<dbReference type="Proteomes" id="UP000299102">
    <property type="component" value="Unassembled WGS sequence"/>
</dbReference>
<evidence type="ECO:0000313" key="2">
    <source>
        <dbReference type="Proteomes" id="UP000299102"/>
    </source>
</evidence>
<keyword evidence="2" id="KW-1185">Reference proteome</keyword>
<dbReference type="EMBL" id="BGZK01000480">
    <property type="protein sequence ID" value="GBP46237.1"/>
    <property type="molecule type" value="Genomic_DNA"/>
</dbReference>
<protein>
    <submittedName>
        <fullName evidence="1">Uncharacterized protein</fullName>
    </submittedName>
</protein>
<gene>
    <name evidence="1" type="ORF">EVAR_30365_1</name>
</gene>
<name>A0A4C1W7Y4_EUMVA</name>
<organism evidence="1 2">
    <name type="scientific">Eumeta variegata</name>
    <name type="common">Bagworm moth</name>
    <name type="synonym">Eumeta japonica</name>
    <dbReference type="NCBI Taxonomy" id="151549"/>
    <lineage>
        <taxon>Eukaryota</taxon>
        <taxon>Metazoa</taxon>
        <taxon>Ecdysozoa</taxon>
        <taxon>Arthropoda</taxon>
        <taxon>Hexapoda</taxon>
        <taxon>Insecta</taxon>
        <taxon>Pterygota</taxon>
        <taxon>Neoptera</taxon>
        <taxon>Endopterygota</taxon>
        <taxon>Lepidoptera</taxon>
        <taxon>Glossata</taxon>
        <taxon>Ditrysia</taxon>
        <taxon>Tineoidea</taxon>
        <taxon>Psychidae</taxon>
        <taxon>Oiketicinae</taxon>
        <taxon>Eumeta</taxon>
    </lineage>
</organism>
<accession>A0A4C1W7Y4</accession>
<evidence type="ECO:0000313" key="1">
    <source>
        <dbReference type="EMBL" id="GBP46237.1"/>
    </source>
</evidence>
<sequence length="71" mass="7493">MHQTIIKSHFPLRGSLRPHTLSSDGRPARLRVAEGVFSGIGYVAVPGGAGATGVSRARTARHLQAGYGRIN</sequence>
<dbReference type="AlphaFoldDB" id="A0A4C1W7Y4"/>